<sequence>MWGGWDISDPRTSAVLKARAAPETCLRELEPHGARLGAASELSASEEVGTLVHNATALGHAAISMLTMPASTRHTLGSAPTEGSAVSYDNTSDHHIPAADEPSVPELEADETVAPRPEEQIADALRAEPDFADQGGTDKRR</sequence>
<evidence type="ECO:0000313" key="2">
    <source>
        <dbReference type="EMBL" id="GLJ79812.1"/>
    </source>
</evidence>
<dbReference type="AlphaFoldDB" id="A0A9W6HHB2"/>
<reference evidence="2" key="2">
    <citation type="submission" date="2023-01" db="EMBL/GenBank/DDBJ databases">
        <authorList>
            <person name="Sun Q."/>
            <person name="Evtushenko L."/>
        </authorList>
    </citation>
    <scope>NUCLEOTIDE SEQUENCE</scope>
    <source>
        <strain evidence="2">VKM Ac-1447</strain>
    </source>
</reference>
<accession>A0A9W6HHB2</accession>
<protein>
    <submittedName>
        <fullName evidence="2">Uncharacterized protein</fullName>
    </submittedName>
</protein>
<name>A0A9W6HHB2_9MICO</name>
<dbReference type="EMBL" id="BSEO01000005">
    <property type="protein sequence ID" value="GLJ79812.1"/>
    <property type="molecule type" value="Genomic_DNA"/>
</dbReference>
<reference evidence="2" key="1">
    <citation type="journal article" date="2014" name="Int. J. Syst. Evol. Microbiol.">
        <title>Complete genome sequence of Corynebacterium casei LMG S-19264T (=DSM 44701T), isolated from a smear-ripened cheese.</title>
        <authorList>
            <consortium name="US DOE Joint Genome Institute (JGI-PGF)"/>
            <person name="Walter F."/>
            <person name="Albersmeier A."/>
            <person name="Kalinowski J."/>
            <person name="Ruckert C."/>
        </authorList>
    </citation>
    <scope>NUCLEOTIDE SEQUENCE</scope>
    <source>
        <strain evidence="2">VKM Ac-1447</strain>
    </source>
</reference>
<organism evidence="2 3">
    <name type="scientific">Microbacterium imperiale</name>
    <dbReference type="NCBI Taxonomy" id="33884"/>
    <lineage>
        <taxon>Bacteria</taxon>
        <taxon>Bacillati</taxon>
        <taxon>Actinomycetota</taxon>
        <taxon>Actinomycetes</taxon>
        <taxon>Micrococcales</taxon>
        <taxon>Microbacteriaceae</taxon>
        <taxon>Microbacterium</taxon>
    </lineage>
</organism>
<proteinExistence type="predicted"/>
<gene>
    <name evidence="2" type="ORF">GCM10017586_14940</name>
</gene>
<keyword evidence="3" id="KW-1185">Reference proteome</keyword>
<feature type="region of interest" description="Disordered" evidence="1">
    <location>
        <begin position="73"/>
        <end position="141"/>
    </location>
</feature>
<evidence type="ECO:0000256" key="1">
    <source>
        <dbReference type="SAM" id="MobiDB-lite"/>
    </source>
</evidence>
<dbReference type="Proteomes" id="UP001142317">
    <property type="component" value="Unassembled WGS sequence"/>
</dbReference>
<evidence type="ECO:0000313" key="3">
    <source>
        <dbReference type="Proteomes" id="UP001142317"/>
    </source>
</evidence>
<comment type="caution">
    <text evidence="2">The sequence shown here is derived from an EMBL/GenBank/DDBJ whole genome shotgun (WGS) entry which is preliminary data.</text>
</comment>